<evidence type="ECO:0008006" key="4">
    <source>
        <dbReference type="Google" id="ProtNLM"/>
    </source>
</evidence>
<feature type="transmembrane region" description="Helical" evidence="1">
    <location>
        <begin position="69"/>
        <end position="87"/>
    </location>
</feature>
<dbReference type="OrthoDB" id="3362857at2"/>
<name>A0A4R9LLL6_9LEPT</name>
<proteinExistence type="predicted"/>
<gene>
    <name evidence="2" type="ORF">EHS11_18795</name>
</gene>
<dbReference type="Proteomes" id="UP000298264">
    <property type="component" value="Unassembled WGS sequence"/>
</dbReference>
<feature type="transmembrane region" description="Helical" evidence="1">
    <location>
        <begin position="366"/>
        <end position="389"/>
    </location>
</feature>
<feature type="transmembrane region" description="Helical" evidence="1">
    <location>
        <begin position="12"/>
        <end position="31"/>
    </location>
</feature>
<keyword evidence="1" id="KW-0812">Transmembrane</keyword>
<dbReference type="RefSeq" id="WP_135765877.1">
    <property type="nucleotide sequence ID" value="NZ_RQHV01000062.1"/>
</dbReference>
<feature type="transmembrane region" description="Helical" evidence="1">
    <location>
        <begin position="329"/>
        <end position="346"/>
    </location>
</feature>
<comment type="caution">
    <text evidence="2">The sequence shown here is derived from an EMBL/GenBank/DDBJ whole genome shotgun (WGS) entry which is preliminary data.</text>
</comment>
<feature type="transmembrane region" description="Helical" evidence="1">
    <location>
        <begin position="234"/>
        <end position="255"/>
    </location>
</feature>
<sequence>MFKNLQSDWGRILPYLFFILCFSLSLSFGFYTVQRGILSYIPILFVLTGSFYLLTTVPLKFYKTNFPKLILFGLILRILFSFSNPIWEDDWARYLWEGGLVSNGISPYLYSPESFFSENTKLLFDETGSEILSRINHPDWTAIYFPLIEVYFSLVHKLSYYSLIALKIGYILFDLAIVYFIFSLKNAKSAVLYFLFPILLKEVYANAHFELIPLFFLLFSIWLNEKSYERTAWFVFGLGIHCKLFVVFFIPLLVLQWSPDQSLNRSYFIRLIANAIYLILGVITPFVFLPILLDGNWSWDLFSVFTFGREFEFNSLLFPIIRILFQNQARLAVILILLLTTAFLFLQRKKLFRTKEKAFENTGYFFLFFLFLAPIVNPWYFLFLLPFFWKTTGKKPSFLWLVAVIPQLAYLTGTNLGFFPPRVDSFGFYNLPISLRITEFTLFLIIFFLEFRIFSIILYKLSNILNSWKKLGLPFKKGKRDFYEEDRSSRKPNQN</sequence>
<feature type="transmembrane region" description="Helical" evidence="1">
    <location>
        <begin position="160"/>
        <end position="182"/>
    </location>
</feature>
<feature type="transmembrane region" description="Helical" evidence="1">
    <location>
        <begin position="267"/>
        <end position="291"/>
    </location>
</feature>
<feature type="transmembrane region" description="Helical" evidence="1">
    <location>
        <begin position="37"/>
        <end position="57"/>
    </location>
</feature>
<dbReference type="EMBL" id="RQHV01000062">
    <property type="protein sequence ID" value="TGN07155.1"/>
    <property type="molecule type" value="Genomic_DNA"/>
</dbReference>
<protein>
    <recommendedName>
        <fullName evidence="4">DUF2029 domain-containing protein</fullName>
    </recommendedName>
</protein>
<keyword evidence="1" id="KW-0472">Membrane</keyword>
<organism evidence="2 3">
    <name type="scientific">Leptospira ilyithenensis</name>
    <dbReference type="NCBI Taxonomy" id="2484901"/>
    <lineage>
        <taxon>Bacteria</taxon>
        <taxon>Pseudomonadati</taxon>
        <taxon>Spirochaetota</taxon>
        <taxon>Spirochaetia</taxon>
        <taxon>Leptospirales</taxon>
        <taxon>Leptospiraceae</taxon>
        <taxon>Leptospira</taxon>
    </lineage>
</organism>
<accession>A0A4R9LLL6</accession>
<keyword evidence="1" id="KW-1133">Transmembrane helix</keyword>
<reference evidence="2" key="1">
    <citation type="journal article" date="2019" name="PLoS Negl. Trop. Dis.">
        <title>Revisiting the worldwide diversity of Leptospira species in the environment.</title>
        <authorList>
            <person name="Vincent A.T."/>
            <person name="Schiettekatte O."/>
            <person name="Bourhy P."/>
            <person name="Veyrier F.J."/>
            <person name="Picardeau M."/>
        </authorList>
    </citation>
    <scope>NUCLEOTIDE SEQUENCE [LARGE SCALE GENOMIC DNA]</scope>
    <source>
        <strain evidence="2">201400974</strain>
    </source>
</reference>
<evidence type="ECO:0000256" key="1">
    <source>
        <dbReference type="SAM" id="Phobius"/>
    </source>
</evidence>
<evidence type="ECO:0000313" key="2">
    <source>
        <dbReference type="EMBL" id="TGN07155.1"/>
    </source>
</evidence>
<dbReference type="AlphaFoldDB" id="A0A4R9LLL6"/>
<keyword evidence="3" id="KW-1185">Reference proteome</keyword>
<evidence type="ECO:0000313" key="3">
    <source>
        <dbReference type="Proteomes" id="UP000298264"/>
    </source>
</evidence>
<feature type="transmembrane region" description="Helical" evidence="1">
    <location>
        <begin position="203"/>
        <end position="222"/>
    </location>
</feature>
<feature type="transmembrane region" description="Helical" evidence="1">
    <location>
        <begin position="398"/>
        <end position="420"/>
    </location>
</feature>